<dbReference type="RefSeq" id="WP_017987749.1">
    <property type="nucleotide sequence ID" value="NZ_AQUL01000001.1"/>
</dbReference>
<gene>
    <name evidence="2" type="ORF">AMETH_1795</name>
</gene>
<dbReference type="HOGENOM" id="CLU_081534_2_0_11"/>
<dbReference type="eggNOG" id="COG2226">
    <property type="taxonomic scope" value="Bacteria"/>
</dbReference>
<dbReference type="InterPro" id="IPR013216">
    <property type="entry name" value="Methyltransf_11"/>
</dbReference>
<dbReference type="InterPro" id="IPR029063">
    <property type="entry name" value="SAM-dependent_MTases_sf"/>
</dbReference>
<dbReference type="InterPro" id="IPR050508">
    <property type="entry name" value="Methyltransf_Superfamily"/>
</dbReference>
<evidence type="ECO:0000313" key="3">
    <source>
        <dbReference type="Proteomes" id="UP000062973"/>
    </source>
</evidence>
<feature type="domain" description="Methyltransferase type 11" evidence="1">
    <location>
        <begin position="52"/>
        <end position="149"/>
    </location>
</feature>
<name>A0A076MVS1_AMYME</name>
<dbReference type="KEGG" id="amq:AMETH_1795"/>
<dbReference type="CDD" id="cd02440">
    <property type="entry name" value="AdoMet_MTases"/>
    <property type="match status" value="1"/>
</dbReference>
<organism evidence="2 3">
    <name type="scientific">Amycolatopsis methanolica 239</name>
    <dbReference type="NCBI Taxonomy" id="1068978"/>
    <lineage>
        <taxon>Bacteria</taxon>
        <taxon>Bacillati</taxon>
        <taxon>Actinomycetota</taxon>
        <taxon>Actinomycetes</taxon>
        <taxon>Pseudonocardiales</taxon>
        <taxon>Pseudonocardiaceae</taxon>
        <taxon>Amycolatopsis</taxon>
        <taxon>Amycolatopsis methanolica group</taxon>
    </lineage>
</organism>
<dbReference type="GO" id="GO:0008757">
    <property type="term" value="F:S-adenosylmethionine-dependent methyltransferase activity"/>
    <property type="evidence" value="ECO:0007669"/>
    <property type="project" value="InterPro"/>
</dbReference>
<evidence type="ECO:0000313" key="2">
    <source>
        <dbReference type="EMBL" id="AIJ21887.1"/>
    </source>
</evidence>
<keyword evidence="2" id="KW-0830">Ubiquinone</keyword>
<accession>A0A076MVS1</accession>
<reference evidence="2 3" key="1">
    <citation type="submission" date="2014-07" db="EMBL/GenBank/DDBJ databases">
        <title>Whole Genome Sequence of the Amycolatopsis methanolica 239.</title>
        <authorList>
            <person name="Tang B."/>
        </authorList>
    </citation>
    <scope>NUCLEOTIDE SEQUENCE [LARGE SCALE GENOMIC DNA]</scope>
    <source>
        <strain evidence="2 3">239</strain>
    </source>
</reference>
<dbReference type="Gene3D" id="3.40.50.150">
    <property type="entry name" value="Vaccinia Virus protein VP39"/>
    <property type="match status" value="1"/>
</dbReference>
<dbReference type="EMBL" id="CP009110">
    <property type="protein sequence ID" value="AIJ21887.1"/>
    <property type="molecule type" value="Genomic_DNA"/>
</dbReference>
<dbReference type="OrthoDB" id="9805171at2"/>
<sequence>MSTTIEQILDRAFGHPRGLLGRIGGAVMAQANGATESHVVDVARLTPEETVLMVGPGPGVGLRLAGRRAAVAHGVDPSPEMLAQAQARCAAEIAAGRVRLTRGSAERTGLDEASVDVVVSVNNVQLWDDRLAGFHELRRVLRPGGRLILSAHDKWLPVPRHALAAELVDAGFTELQTWVWQPPGVTAPLAAQFRAQRPA</sequence>
<dbReference type="SUPFAM" id="SSF53335">
    <property type="entry name" value="S-adenosyl-L-methionine-dependent methyltransferases"/>
    <property type="match status" value="1"/>
</dbReference>
<evidence type="ECO:0000259" key="1">
    <source>
        <dbReference type="Pfam" id="PF08241"/>
    </source>
</evidence>
<dbReference type="GO" id="GO:0032259">
    <property type="term" value="P:methylation"/>
    <property type="evidence" value="ECO:0007669"/>
    <property type="project" value="UniProtKB-KW"/>
</dbReference>
<keyword evidence="2" id="KW-0489">Methyltransferase</keyword>
<dbReference type="Proteomes" id="UP000062973">
    <property type="component" value="Chromosome"/>
</dbReference>
<proteinExistence type="predicted"/>
<dbReference type="AlphaFoldDB" id="A0A076MVS1"/>
<dbReference type="Pfam" id="PF08241">
    <property type="entry name" value="Methyltransf_11"/>
    <property type="match status" value="1"/>
</dbReference>
<dbReference type="PATRIC" id="fig|1068978.7.peg.1896"/>
<protein>
    <submittedName>
        <fullName evidence="2">Ubiquinone/menaquinone biosynthesis methylase</fullName>
    </submittedName>
</protein>
<dbReference type="STRING" id="1068978.AMETH_1795"/>
<keyword evidence="3" id="KW-1185">Reference proteome</keyword>
<keyword evidence="2" id="KW-0808">Transferase</keyword>
<dbReference type="PANTHER" id="PTHR42912">
    <property type="entry name" value="METHYLTRANSFERASE"/>
    <property type="match status" value="1"/>
</dbReference>